<reference evidence="1" key="1">
    <citation type="submission" date="2021-05" db="EMBL/GenBank/DDBJ databases">
        <authorList>
            <person name="Scholz U."/>
            <person name="Mascher M."/>
            <person name="Fiebig A."/>
        </authorList>
    </citation>
    <scope>NUCLEOTIDE SEQUENCE [LARGE SCALE GENOMIC DNA]</scope>
</reference>
<reference evidence="1" key="2">
    <citation type="submission" date="2025-09" db="UniProtKB">
        <authorList>
            <consortium name="EnsemblPlants"/>
        </authorList>
    </citation>
    <scope>IDENTIFICATION</scope>
</reference>
<protein>
    <submittedName>
        <fullName evidence="1">Uncharacterized protein</fullName>
    </submittedName>
</protein>
<sequence length="441" mass="47807">MLARALAGEVGVPFFVCSGSEFAEEHVGAGAKKVRELFSAARRRSPSIVFIDEIDVIAGSRNRNDPMGQRHTLNQLLFELDGFEQNDGVIVVAATNSLDSLDQALVRSGRFDRHVKIPYPDVEGRRQILEAHMSKVLKANDVDLMTTAKGTPGFSGAALANLVNGAALKAAKDGAESVAMDHLQYATNTLIMGSERKSAGMPDSCKKMIAYHEGGHAIVAIHTDGAGPVHMATIVPRGYILGMVTQLADEEYEYKYSRRKMLAELDVLMGGRVAEELIFGEGEVSTAALYDLSKATQLATDMVARHGMSKVVGPVSYDKDGGWNAKTMSWQTSTLVDGEVKALLNKAHTNAKTILTSHKRELDALANALLKDETLTGDQITTLLKNETVARNQTMEPLSSPVPIPTAPATEEDPSARPKRRCRANKRVAGDEWVTKRPRVT</sequence>
<accession>A0ACD5UAG5</accession>
<name>A0ACD5UAG5_AVESA</name>
<keyword evidence="2" id="KW-1185">Reference proteome</keyword>
<dbReference type="EnsemblPlants" id="AVESA.00010b.r2.2AG0216400.1">
    <property type="protein sequence ID" value="AVESA.00010b.r2.2AG0216400.1.CDS"/>
    <property type="gene ID" value="AVESA.00010b.r2.2AG0216400"/>
</dbReference>
<proteinExistence type="predicted"/>
<dbReference type="Proteomes" id="UP001732700">
    <property type="component" value="Chromosome 2A"/>
</dbReference>
<evidence type="ECO:0000313" key="1">
    <source>
        <dbReference type="EnsemblPlants" id="AVESA.00010b.r2.2AG0216400.1.CDS"/>
    </source>
</evidence>
<organism evidence="1 2">
    <name type="scientific">Avena sativa</name>
    <name type="common">Oat</name>
    <dbReference type="NCBI Taxonomy" id="4498"/>
    <lineage>
        <taxon>Eukaryota</taxon>
        <taxon>Viridiplantae</taxon>
        <taxon>Streptophyta</taxon>
        <taxon>Embryophyta</taxon>
        <taxon>Tracheophyta</taxon>
        <taxon>Spermatophyta</taxon>
        <taxon>Magnoliopsida</taxon>
        <taxon>Liliopsida</taxon>
        <taxon>Poales</taxon>
        <taxon>Poaceae</taxon>
        <taxon>BOP clade</taxon>
        <taxon>Pooideae</taxon>
        <taxon>Poodae</taxon>
        <taxon>Poeae</taxon>
        <taxon>Poeae Chloroplast Group 1 (Aveneae type)</taxon>
        <taxon>Aveninae</taxon>
        <taxon>Avena</taxon>
    </lineage>
</organism>
<evidence type="ECO:0000313" key="2">
    <source>
        <dbReference type="Proteomes" id="UP001732700"/>
    </source>
</evidence>